<dbReference type="SMART" id="SM00205">
    <property type="entry name" value="THN"/>
    <property type="match status" value="1"/>
</dbReference>
<dbReference type="PANTHER" id="PTHR31048">
    <property type="entry name" value="OS03G0233200 PROTEIN"/>
    <property type="match status" value="1"/>
</dbReference>
<evidence type="ECO:0000313" key="5">
    <source>
        <dbReference type="Proteomes" id="UP001231189"/>
    </source>
</evidence>
<keyword evidence="2" id="KW-1015">Disulfide bond</keyword>
<dbReference type="InterPro" id="IPR001938">
    <property type="entry name" value="Thaumatin"/>
</dbReference>
<feature type="chain" id="PRO_5042098144" description="Thaumatin-like protein" evidence="3">
    <location>
        <begin position="29"/>
        <end position="107"/>
    </location>
</feature>
<dbReference type="EMBL" id="JAUUTY010000005">
    <property type="protein sequence ID" value="KAK1626940.1"/>
    <property type="molecule type" value="Genomic_DNA"/>
</dbReference>
<protein>
    <recommendedName>
        <fullName evidence="6">Thaumatin-like protein</fullName>
    </recommendedName>
</protein>
<keyword evidence="1" id="KW-0611">Plant defense</keyword>
<dbReference type="Pfam" id="PF00314">
    <property type="entry name" value="Thaumatin"/>
    <property type="match status" value="1"/>
</dbReference>
<feature type="signal peptide" evidence="3">
    <location>
        <begin position="1"/>
        <end position="28"/>
    </location>
</feature>
<accession>A0AAD8VWS5</accession>
<dbReference type="Proteomes" id="UP001231189">
    <property type="component" value="Unassembled WGS sequence"/>
</dbReference>
<dbReference type="SUPFAM" id="SSF49870">
    <property type="entry name" value="Osmotin, thaumatin-like protein"/>
    <property type="match status" value="1"/>
</dbReference>
<feature type="disulfide bond" evidence="2">
    <location>
        <begin position="76"/>
        <end position="86"/>
    </location>
</feature>
<organism evidence="4 5">
    <name type="scientific">Lolium multiflorum</name>
    <name type="common">Italian ryegrass</name>
    <name type="synonym">Lolium perenne subsp. multiflorum</name>
    <dbReference type="NCBI Taxonomy" id="4521"/>
    <lineage>
        <taxon>Eukaryota</taxon>
        <taxon>Viridiplantae</taxon>
        <taxon>Streptophyta</taxon>
        <taxon>Embryophyta</taxon>
        <taxon>Tracheophyta</taxon>
        <taxon>Spermatophyta</taxon>
        <taxon>Magnoliopsida</taxon>
        <taxon>Liliopsida</taxon>
        <taxon>Poales</taxon>
        <taxon>Poaceae</taxon>
        <taxon>BOP clade</taxon>
        <taxon>Pooideae</taxon>
        <taxon>Poodae</taxon>
        <taxon>Poeae</taxon>
        <taxon>Poeae Chloroplast Group 2 (Poeae type)</taxon>
        <taxon>Loliodinae</taxon>
        <taxon>Loliinae</taxon>
        <taxon>Lolium</taxon>
    </lineage>
</organism>
<comment type="caution">
    <text evidence="4">The sequence shown here is derived from an EMBL/GenBank/DDBJ whole genome shotgun (WGS) entry which is preliminary data.</text>
</comment>
<keyword evidence="3" id="KW-0732">Signal</keyword>
<gene>
    <name evidence="4" type="ORF">QYE76_001255</name>
</gene>
<name>A0AAD8VWS5_LOLMU</name>
<dbReference type="InterPro" id="IPR037176">
    <property type="entry name" value="Osmotin/thaumatin-like_sf"/>
</dbReference>
<dbReference type="PIRSF" id="PIRSF002703">
    <property type="entry name" value="Thaumatin"/>
    <property type="match status" value="1"/>
</dbReference>
<dbReference type="PRINTS" id="PR00347">
    <property type="entry name" value="THAUMATIN"/>
</dbReference>
<evidence type="ECO:0000256" key="2">
    <source>
        <dbReference type="PIRSR" id="PIRSR002703-1"/>
    </source>
</evidence>
<evidence type="ECO:0000256" key="3">
    <source>
        <dbReference type="SAM" id="SignalP"/>
    </source>
</evidence>
<dbReference type="Gene3D" id="2.60.110.10">
    <property type="entry name" value="Thaumatin"/>
    <property type="match status" value="1"/>
</dbReference>
<evidence type="ECO:0000313" key="4">
    <source>
        <dbReference type="EMBL" id="KAK1626940.1"/>
    </source>
</evidence>
<dbReference type="PROSITE" id="PS00316">
    <property type="entry name" value="THAUMATIN_1"/>
    <property type="match status" value="1"/>
</dbReference>
<dbReference type="InterPro" id="IPR017949">
    <property type="entry name" value="Thaumatin_CS"/>
</dbReference>
<evidence type="ECO:0000256" key="1">
    <source>
        <dbReference type="ARBA" id="ARBA00022821"/>
    </source>
</evidence>
<keyword evidence="5" id="KW-1185">Reference proteome</keyword>
<evidence type="ECO:0008006" key="6">
    <source>
        <dbReference type="Google" id="ProtNLM"/>
    </source>
</evidence>
<dbReference type="AlphaFoldDB" id="A0AAD8VWS5"/>
<proteinExistence type="predicted"/>
<reference evidence="4" key="1">
    <citation type="submission" date="2023-07" db="EMBL/GenBank/DDBJ databases">
        <title>A chromosome-level genome assembly of Lolium multiflorum.</title>
        <authorList>
            <person name="Chen Y."/>
            <person name="Copetti D."/>
            <person name="Kolliker R."/>
            <person name="Studer B."/>
        </authorList>
    </citation>
    <scope>NUCLEOTIDE SEQUENCE</scope>
    <source>
        <strain evidence="4">02402/16</strain>
        <tissue evidence="4">Leaf</tissue>
    </source>
</reference>
<dbReference type="PROSITE" id="PS51367">
    <property type="entry name" value="THAUMATIN_2"/>
    <property type="match status" value="1"/>
</dbReference>
<sequence>MVSSDPRSTTSHVLFLLLLAAFATGATAAPLTITNHCSYTVWPAVVPVDRGIELRPSANWTVDVPSGSDIWGRMGCSFDKGGRGSCQTGDCGGLVCASGSSSSNPVC</sequence>
<dbReference type="GO" id="GO:0006952">
    <property type="term" value="P:defense response"/>
    <property type="evidence" value="ECO:0007669"/>
    <property type="project" value="UniProtKB-KW"/>
</dbReference>